<accession>A0A097ICX5</accession>
<evidence type="ECO:0000313" key="2">
    <source>
        <dbReference type="Proteomes" id="UP000029914"/>
    </source>
</evidence>
<keyword evidence="2" id="KW-1185">Reference proteome</keyword>
<reference evidence="1 2" key="1">
    <citation type="submission" date="2013-09" db="EMBL/GenBank/DDBJ databases">
        <title>Complete genome sequence of Corynebacterium doosanense CAU 212(T) (=DSM 45436(T)), isolated from activated sludge.</title>
        <authorList>
            <person name="Schaffert L."/>
            <person name="Albersmeier A."/>
            <person name="Kalinowski J."/>
            <person name="Ruckert C."/>
        </authorList>
    </citation>
    <scope>NUCLEOTIDE SEQUENCE [LARGE SCALE GENOMIC DNA]</scope>
    <source>
        <strain evidence="1 2">CAU 212</strain>
    </source>
</reference>
<protein>
    <submittedName>
        <fullName evidence="1">Uncharacterized protein</fullName>
    </submittedName>
</protein>
<dbReference type="AlphaFoldDB" id="A0A097ICX5"/>
<sequence>MAQFLLAVVYDPDVTVTTDTRAPEEAFAAVDAFNSELMDSKRFVYACGLTAPAEGVTVTPEGQLSDGPVRAGGAQLGGFWVVEVDNRTEAEALAVRAASACGREIELRAMQG</sequence>
<dbReference type="RefSeq" id="WP_018022884.1">
    <property type="nucleotide sequence ID" value="NZ_AQUX01000014.1"/>
</dbReference>
<dbReference type="Proteomes" id="UP000029914">
    <property type="component" value="Chromosome"/>
</dbReference>
<dbReference type="InterPro" id="IPR011008">
    <property type="entry name" value="Dimeric_a/b-barrel"/>
</dbReference>
<dbReference type="EMBL" id="CP006764">
    <property type="protein sequence ID" value="AIT59982.1"/>
    <property type="molecule type" value="Genomic_DNA"/>
</dbReference>
<name>A0A097ICX5_9CORY</name>
<dbReference type="STRING" id="558173.CDOO_00600"/>
<dbReference type="Gene3D" id="3.30.70.1060">
    <property type="entry name" value="Dimeric alpha+beta barrel"/>
    <property type="match status" value="1"/>
</dbReference>
<dbReference type="SUPFAM" id="SSF54909">
    <property type="entry name" value="Dimeric alpha+beta barrel"/>
    <property type="match status" value="1"/>
</dbReference>
<organism evidence="1 2">
    <name type="scientific">Corynebacterium doosanense CAU 212 = DSM 45436</name>
    <dbReference type="NCBI Taxonomy" id="558173"/>
    <lineage>
        <taxon>Bacteria</taxon>
        <taxon>Bacillati</taxon>
        <taxon>Actinomycetota</taxon>
        <taxon>Actinomycetes</taxon>
        <taxon>Mycobacteriales</taxon>
        <taxon>Corynebacteriaceae</taxon>
        <taxon>Corynebacterium</taxon>
    </lineage>
</organism>
<dbReference type="HOGENOM" id="CLU_130902_3_1_11"/>
<dbReference type="OrthoDB" id="668782at2"/>
<gene>
    <name evidence="1" type="ORF">CDOO_00600</name>
</gene>
<dbReference type="KEGG" id="cdo:CDOO_00600"/>
<dbReference type="eggNOG" id="COG3795">
    <property type="taxonomic scope" value="Bacteria"/>
</dbReference>
<evidence type="ECO:0000313" key="1">
    <source>
        <dbReference type="EMBL" id="AIT59982.1"/>
    </source>
</evidence>
<proteinExistence type="predicted"/>